<dbReference type="HOGENOM" id="CLU_1831532_0_0_10"/>
<keyword evidence="1" id="KW-1133">Transmembrane helix</keyword>
<feature type="transmembrane region" description="Helical" evidence="1">
    <location>
        <begin position="65"/>
        <end position="87"/>
    </location>
</feature>
<sequence>MFLLALAGIVSGLLAASNFVIERLPDAKDIIEKLSPYQAMIGLVALILAALRLFSLFGGNSQVSILSYMMALGCVVATIVVGFLLSYPMINKFIAEQDETGNAKEKAEMLRKKLAPYQVTAGLVSMGTGVYLLLASIL</sequence>
<evidence type="ECO:0000313" key="2">
    <source>
        <dbReference type="EMBL" id="AFC24942.1"/>
    </source>
</evidence>
<protein>
    <submittedName>
        <fullName evidence="2">Uncharacterized protein</fullName>
    </submittedName>
</protein>
<keyword evidence="1" id="KW-0812">Transmembrane</keyword>
<evidence type="ECO:0000313" key="3">
    <source>
        <dbReference type="Proteomes" id="UP000007519"/>
    </source>
</evidence>
<dbReference type="EMBL" id="CP002831">
    <property type="protein sequence ID" value="AFC24942.1"/>
    <property type="molecule type" value="Genomic_DNA"/>
</dbReference>
<reference evidence="2 3" key="1">
    <citation type="journal article" date="2012" name="Stand. Genomic Sci.">
        <title>Complete genome sequencing and analysis of Saprospira grandis str. Lewin, a predatory marine bacterium.</title>
        <authorList>
            <person name="Saw J.H."/>
            <person name="Yuryev A."/>
            <person name="Kanbe M."/>
            <person name="Hou S."/>
            <person name="Young A.G."/>
            <person name="Aizawa S."/>
            <person name="Alam M."/>
        </authorList>
    </citation>
    <scope>NUCLEOTIDE SEQUENCE [LARGE SCALE GENOMIC DNA]</scope>
    <source>
        <strain evidence="2 3">Lewin</strain>
    </source>
</reference>
<accession>H6L3J4</accession>
<dbReference type="Proteomes" id="UP000007519">
    <property type="component" value="Chromosome"/>
</dbReference>
<organism evidence="2 3">
    <name type="scientific">Saprospira grandis (strain Lewin)</name>
    <dbReference type="NCBI Taxonomy" id="984262"/>
    <lineage>
        <taxon>Bacteria</taxon>
        <taxon>Pseudomonadati</taxon>
        <taxon>Bacteroidota</taxon>
        <taxon>Saprospiria</taxon>
        <taxon>Saprospirales</taxon>
        <taxon>Saprospiraceae</taxon>
        <taxon>Saprospira</taxon>
    </lineage>
</organism>
<proteinExistence type="predicted"/>
<dbReference type="OrthoDB" id="343946at2"/>
<dbReference type="STRING" id="984262.SGRA_2213"/>
<name>H6L3J4_SAPGL</name>
<dbReference type="eggNOG" id="ENOG502ZVV0">
    <property type="taxonomic scope" value="Bacteria"/>
</dbReference>
<feature type="transmembrane region" description="Helical" evidence="1">
    <location>
        <begin position="39"/>
        <end position="58"/>
    </location>
</feature>
<dbReference type="RefSeq" id="WP_015692557.1">
    <property type="nucleotide sequence ID" value="NC_016940.1"/>
</dbReference>
<keyword evidence="3" id="KW-1185">Reference proteome</keyword>
<dbReference type="KEGG" id="sgn:SGRA_2213"/>
<evidence type="ECO:0000256" key="1">
    <source>
        <dbReference type="SAM" id="Phobius"/>
    </source>
</evidence>
<keyword evidence="1" id="KW-0472">Membrane</keyword>
<gene>
    <name evidence="2" type="ordered locus">SGRA_2213</name>
</gene>
<feature type="transmembrane region" description="Helical" evidence="1">
    <location>
        <begin position="114"/>
        <end position="134"/>
    </location>
</feature>
<dbReference type="AlphaFoldDB" id="H6L3J4"/>